<dbReference type="Pfam" id="PF03288">
    <property type="entry name" value="Pox_D5"/>
    <property type="match status" value="1"/>
</dbReference>
<reference evidence="6" key="1">
    <citation type="journal article" date="2015" name="PLoS ONE">
        <title>Life-style and genome structure of marine pseudoalteromonas siphovirus b8b isolated from the northwestern mediterranean sea.</title>
        <authorList>
            <person name="Lara E."/>
            <person name="Holmfeldt K."/>
            <person name="Solonenko N."/>
            <person name="Sa E.L."/>
            <person name="Ignacio-Espinoza J.C."/>
            <person name="Cornejo-Castillo F.M."/>
            <person name="Verberkmoes N.C."/>
            <person name="Vaque D."/>
            <person name="Sullivan M.B."/>
            <person name="Acinas S.G."/>
        </authorList>
    </citation>
    <scope>NUCLEOTIDE SEQUENCE [LARGE SCALE GENOMIC DNA]</scope>
</reference>
<evidence type="ECO:0000256" key="2">
    <source>
        <dbReference type="ARBA" id="ARBA00022801"/>
    </source>
</evidence>
<keyword evidence="2" id="KW-0378">Hydrolase</keyword>
<dbReference type="PROSITE" id="PS51206">
    <property type="entry name" value="SF3_HELICASE_1"/>
    <property type="match status" value="1"/>
</dbReference>
<dbReference type="InterPro" id="IPR027417">
    <property type="entry name" value="P-loop_NTPase"/>
</dbReference>
<dbReference type="Gene3D" id="3.40.50.300">
    <property type="entry name" value="P-loop containing nucleotide triphosphate hydrolases"/>
    <property type="match status" value="1"/>
</dbReference>
<dbReference type="InterPro" id="IPR006500">
    <property type="entry name" value="Helicase_put_C_phage/plasmid"/>
</dbReference>
<proteinExistence type="predicted"/>
<dbReference type="InterPro" id="IPR051620">
    <property type="entry name" value="ORF904-like_C"/>
</dbReference>
<evidence type="ECO:0000256" key="1">
    <source>
        <dbReference type="ARBA" id="ARBA00022741"/>
    </source>
</evidence>
<dbReference type="GO" id="GO:0005524">
    <property type="term" value="F:ATP binding"/>
    <property type="evidence" value="ECO:0007669"/>
    <property type="project" value="UniProtKB-KW"/>
</dbReference>
<organism evidence="6">
    <name type="scientific">Pseudoalteromonas phage B8b</name>
    <dbReference type="NCBI Taxonomy" id="1506997"/>
    <lineage>
        <taxon>Viruses</taxon>
        <taxon>Duplodnaviria</taxon>
        <taxon>Heunggongvirae</taxon>
        <taxon>Uroviricota</taxon>
        <taxon>Caudoviricetes</taxon>
    </lineage>
</organism>
<name>A0A076G5D7_9CAUD</name>
<dbReference type="Pfam" id="PF08706">
    <property type="entry name" value="D5_N"/>
    <property type="match status" value="1"/>
</dbReference>
<gene>
    <name evidence="6" type="ORF">B8b_010</name>
</gene>
<dbReference type="InterPro" id="IPR045455">
    <property type="entry name" value="NrS-1_pol-like_helicase"/>
</dbReference>
<protein>
    <submittedName>
        <fullName evidence="6">DNA primase</fullName>
    </submittedName>
</protein>
<dbReference type="InterPro" id="IPR014015">
    <property type="entry name" value="Helicase_SF3_DNA-vir"/>
</dbReference>
<dbReference type="InterPro" id="IPR014818">
    <property type="entry name" value="Phage/plasmid_primase_P4_C"/>
</dbReference>
<evidence type="ECO:0000259" key="5">
    <source>
        <dbReference type="PROSITE" id="PS51206"/>
    </source>
</evidence>
<feature type="domain" description="SF3 helicase" evidence="5">
    <location>
        <begin position="498"/>
        <end position="656"/>
    </location>
</feature>
<accession>A0A076G5D7</accession>
<evidence type="ECO:0000256" key="4">
    <source>
        <dbReference type="ARBA" id="ARBA00022840"/>
    </source>
</evidence>
<evidence type="ECO:0000313" key="6">
    <source>
        <dbReference type="EMBL" id="AII27461.1"/>
    </source>
</evidence>
<dbReference type="GO" id="GO:0016787">
    <property type="term" value="F:hydrolase activity"/>
    <property type="evidence" value="ECO:0007669"/>
    <property type="project" value="UniProtKB-KW"/>
</dbReference>
<evidence type="ECO:0000256" key="3">
    <source>
        <dbReference type="ARBA" id="ARBA00022806"/>
    </source>
</evidence>
<sequence length="784" mass="88504">MAQFKQEQAERFIELLTGDVKSVVTWQLFYDPKDGTKRPDLAAHFPGSLAQAVPTIERAENNLQGVYLCINETDGKGRYATNITKIRTLFADFDGQAEPSWPIPPHFVTKRDDTHGHAYWLVDDVEVEEFMYLQYRIAVAMNTDKQVIDPSRVARLPGSLHLKDPQNPAMYTVAVDNKLQGNYTKQHILDAFTLNAEQLQEYTRWQDSRESLGTGAGFNDDPVYVTKVGHFLKNSADPAVEGSGTGTLIRVISYAYDHGLTLETAQALAWELYNPRCVPPWSPAEQHHFDAVIERAYQYAKNEPGCRTAQAVFDIVPPPPPKPTVREIVRVGDRIDERSSAILSPQLTAKSSHYELAQAFDGTLYDGSKLVRCEKIFYEFNGRSWGIVNDDVIKAKIQRFFSRFKPSDTLVRGVYNSLSDLVNVPFVENGIWLSDGKSTSNVVCFKNGLVDLSNDNRVVIEHTPDFFCFNELEYDYSPGATCPKWISFLNDVFEDDLELILQLQEWFGYCMTSDISMQKFASLIGKPRAGKGVIAYILTLLVGEKNTAAPSLAKLTNDSSLHNMSKASVAFIPDAHSVHASKREEVLSNFKSITGGDALDYHVIYKGTQTNVFKTRFVLSTNNMPEFVDASGALVARMLVFPFTKSFVGREDYGLKDRLYSEIAGIAQWALDGLKRLHKNKRFTEARTGIIEKESIQHDMNPLSGFIENVCVINETDMVIVDRLYESYLVFCKQHHINLPLSQNKLTRLIKASNMPIKHDRVMIENQRHYVFKGLTLCPFESVT</sequence>
<dbReference type="NCBIfam" id="TIGR01613">
    <property type="entry name" value="primase_Cterm"/>
    <property type="match status" value="1"/>
</dbReference>
<keyword evidence="1" id="KW-0547">Nucleotide-binding</keyword>
<keyword evidence="4" id="KW-0067">ATP-binding</keyword>
<keyword evidence="3" id="KW-0347">Helicase</keyword>
<dbReference type="SUPFAM" id="SSF52540">
    <property type="entry name" value="P-loop containing nucleoside triphosphate hydrolases"/>
    <property type="match status" value="1"/>
</dbReference>
<dbReference type="GO" id="GO:0004386">
    <property type="term" value="F:helicase activity"/>
    <property type="evidence" value="ECO:0007669"/>
    <property type="project" value="UniProtKB-KW"/>
</dbReference>
<dbReference type="Pfam" id="PF19263">
    <property type="entry name" value="DUF5906"/>
    <property type="match status" value="1"/>
</dbReference>
<dbReference type="InterPro" id="IPR004968">
    <property type="entry name" value="DNA_primase/NTPase_C"/>
</dbReference>
<dbReference type="PANTHER" id="PTHR35372">
    <property type="entry name" value="ATP BINDING PROTEIN-RELATED"/>
    <property type="match status" value="1"/>
</dbReference>
<dbReference type="EMBL" id="KJ944830">
    <property type="protein sequence ID" value="AII27461.1"/>
    <property type="molecule type" value="Genomic_DNA"/>
</dbReference>
<dbReference type="SMART" id="SM00885">
    <property type="entry name" value="D5_N"/>
    <property type="match status" value="1"/>
</dbReference>
<dbReference type="PANTHER" id="PTHR35372:SF2">
    <property type="entry name" value="SF3 HELICASE DOMAIN-CONTAINING PROTEIN"/>
    <property type="match status" value="1"/>
</dbReference>